<feature type="domain" description="Neurotransmitter-gated ion-channel transmembrane" evidence="6">
    <location>
        <begin position="3"/>
        <end position="53"/>
    </location>
</feature>
<evidence type="ECO:0000259" key="6">
    <source>
        <dbReference type="Pfam" id="PF02932"/>
    </source>
</evidence>
<evidence type="ECO:0000256" key="5">
    <source>
        <dbReference type="ARBA" id="ARBA00023303"/>
    </source>
</evidence>
<dbReference type="InterPro" id="IPR036734">
    <property type="entry name" value="Neur_chan_lig-bd_sf"/>
</dbReference>
<keyword evidence="4" id="KW-0406">Ion transport</keyword>
<keyword evidence="2" id="KW-0813">Transport</keyword>
<dbReference type="GO" id="GO:0005230">
    <property type="term" value="F:extracellular ligand-gated monoatomic ion channel activity"/>
    <property type="evidence" value="ECO:0007669"/>
    <property type="project" value="InterPro"/>
</dbReference>
<keyword evidence="3" id="KW-0472">Membrane</keyword>
<dbReference type="InterPro" id="IPR006029">
    <property type="entry name" value="Neurotrans-gated_channel_TM"/>
</dbReference>
<keyword evidence="8" id="KW-1185">Reference proteome</keyword>
<evidence type="ECO:0000256" key="1">
    <source>
        <dbReference type="ARBA" id="ARBA00004236"/>
    </source>
</evidence>
<dbReference type="Pfam" id="PF02932">
    <property type="entry name" value="Neur_chan_memb"/>
    <property type="match status" value="1"/>
</dbReference>
<evidence type="ECO:0000313" key="7">
    <source>
        <dbReference type="EnsemblMetazoa" id="SMAR014260-PA"/>
    </source>
</evidence>
<dbReference type="InterPro" id="IPR006028">
    <property type="entry name" value="GABAA/Glycine_rcpt"/>
</dbReference>
<dbReference type="Proteomes" id="UP000014500">
    <property type="component" value="Unassembled WGS sequence"/>
</dbReference>
<accession>T1JK80</accession>
<dbReference type="AlphaFoldDB" id="T1JK80"/>
<dbReference type="GO" id="GO:0005254">
    <property type="term" value="F:chloride channel activity"/>
    <property type="evidence" value="ECO:0007669"/>
    <property type="project" value="UniProtKB-ARBA"/>
</dbReference>
<evidence type="ECO:0000256" key="4">
    <source>
        <dbReference type="ARBA" id="ARBA00023065"/>
    </source>
</evidence>
<evidence type="ECO:0000313" key="8">
    <source>
        <dbReference type="Proteomes" id="UP000014500"/>
    </source>
</evidence>
<dbReference type="GO" id="GO:0099095">
    <property type="term" value="F:ligand-gated monoatomic anion channel activity"/>
    <property type="evidence" value="ECO:0007669"/>
    <property type="project" value="UniProtKB-ARBA"/>
</dbReference>
<evidence type="ECO:0000256" key="2">
    <source>
        <dbReference type="ARBA" id="ARBA00022448"/>
    </source>
</evidence>
<dbReference type="GO" id="GO:0004888">
    <property type="term" value="F:transmembrane signaling receptor activity"/>
    <property type="evidence" value="ECO:0007669"/>
    <property type="project" value="InterPro"/>
</dbReference>
<sequence>MVAPRVSLGLTSMLTLVTHFTSAIRELPAVPTVMAIDIWSDICLILVFSSITAQILKRGVHRLDELFLNDYNMYEPPPKVIYGEYKNIDVYFHPMTILSLSPKNMEFTLDSFLASSWIEPRYNYTLLNSLTRDRLFRFPKHLVAKMWLPALYIENCKGCADLLLSDSDHVNVYYDQMEKTTIAWIRWI</sequence>
<keyword evidence="5" id="KW-0407">Ion channel</keyword>
<dbReference type="Gene3D" id="6.10.250.2810">
    <property type="match status" value="1"/>
</dbReference>
<dbReference type="InterPro" id="IPR036719">
    <property type="entry name" value="Neuro-gated_channel_TM_sf"/>
</dbReference>
<dbReference type="PhylomeDB" id="T1JK80"/>
<dbReference type="EMBL" id="JH431261">
    <property type="status" value="NOT_ANNOTATED_CDS"/>
    <property type="molecule type" value="Genomic_DNA"/>
</dbReference>
<dbReference type="HOGENOM" id="CLU_1442772_0_0_1"/>
<dbReference type="Gene3D" id="2.70.170.10">
    <property type="entry name" value="Neurotransmitter-gated ion-channel ligand-binding domain"/>
    <property type="match status" value="1"/>
</dbReference>
<dbReference type="EnsemblMetazoa" id="SMAR014260-RA">
    <property type="protein sequence ID" value="SMAR014260-PA"/>
    <property type="gene ID" value="SMAR014260"/>
</dbReference>
<organism evidence="7 8">
    <name type="scientific">Strigamia maritima</name>
    <name type="common">European centipede</name>
    <name type="synonym">Geophilus maritimus</name>
    <dbReference type="NCBI Taxonomy" id="126957"/>
    <lineage>
        <taxon>Eukaryota</taxon>
        <taxon>Metazoa</taxon>
        <taxon>Ecdysozoa</taxon>
        <taxon>Arthropoda</taxon>
        <taxon>Myriapoda</taxon>
        <taxon>Chilopoda</taxon>
        <taxon>Pleurostigmophora</taxon>
        <taxon>Geophilomorpha</taxon>
        <taxon>Linotaeniidae</taxon>
        <taxon>Strigamia</taxon>
    </lineage>
</organism>
<dbReference type="GO" id="GO:0005886">
    <property type="term" value="C:plasma membrane"/>
    <property type="evidence" value="ECO:0007669"/>
    <property type="project" value="UniProtKB-SubCell"/>
</dbReference>
<comment type="subcellular location">
    <subcellularLocation>
        <location evidence="1">Cell membrane</location>
    </subcellularLocation>
</comment>
<dbReference type="PRINTS" id="PR00253">
    <property type="entry name" value="GABAARECEPTR"/>
</dbReference>
<name>T1JK80_STRMM</name>
<dbReference type="SUPFAM" id="SSF90112">
    <property type="entry name" value="Neurotransmitter-gated ion-channel transmembrane pore"/>
    <property type="match status" value="1"/>
</dbReference>
<proteinExistence type="predicted"/>
<dbReference type="SUPFAM" id="SSF63712">
    <property type="entry name" value="Nicotinic receptor ligand binding domain-like"/>
    <property type="match status" value="1"/>
</dbReference>
<protein>
    <recommendedName>
        <fullName evidence="6">Neurotransmitter-gated ion-channel transmembrane domain-containing protein</fullName>
    </recommendedName>
</protein>
<keyword evidence="3" id="KW-1003">Cell membrane</keyword>
<reference evidence="8" key="1">
    <citation type="submission" date="2011-05" db="EMBL/GenBank/DDBJ databases">
        <authorList>
            <person name="Richards S.R."/>
            <person name="Qu J."/>
            <person name="Jiang H."/>
            <person name="Jhangiani S.N."/>
            <person name="Agravi P."/>
            <person name="Goodspeed R."/>
            <person name="Gross S."/>
            <person name="Mandapat C."/>
            <person name="Jackson L."/>
            <person name="Mathew T."/>
            <person name="Pu L."/>
            <person name="Thornton R."/>
            <person name="Saada N."/>
            <person name="Wilczek-Boney K.B."/>
            <person name="Lee S."/>
            <person name="Kovar C."/>
            <person name="Wu Y."/>
            <person name="Scherer S.E."/>
            <person name="Worley K.C."/>
            <person name="Muzny D.M."/>
            <person name="Gibbs R."/>
        </authorList>
    </citation>
    <scope>NUCLEOTIDE SEQUENCE</scope>
    <source>
        <strain evidence="8">Brora</strain>
    </source>
</reference>
<evidence type="ECO:0000256" key="3">
    <source>
        <dbReference type="ARBA" id="ARBA00022475"/>
    </source>
</evidence>
<reference evidence="7" key="2">
    <citation type="submission" date="2015-02" db="UniProtKB">
        <authorList>
            <consortium name="EnsemblMetazoa"/>
        </authorList>
    </citation>
    <scope>IDENTIFICATION</scope>
</reference>